<name>A0A2M7BBQ3_9BACT</name>
<comment type="caution">
    <text evidence="2">The sequence shown here is derived from an EMBL/GenBank/DDBJ whole genome shotgun (WGS) entry which is preliminary data.</text>
</comment>
<evidence type="ECO:0000259" key="1">
    <source>
        <dbReference type="Pfam" id="PF18894"/>
    </source>
</evidence>
<reference evidence="3" key="1">
    <citation type="submission" date="2017-09" db="EMBL/GenBank/DDBJ databases">
        <title>Depth-based differentiation of microbial function through sediment-hosted aquifers and enrichment of novel symbionts in the deep terrestrial subsurface.</title>
        <authorList>
            <person name="Probst A.J."/>
            <person name="Ladd B."/>
            <person name="Jarett J.K."/>
            <person name="Geller-Mcgrath D.E."/>
            <person name="Sieber C.M.K."/>
            <person name="Emerson J.B."/>
            <person name="Anantharaman K."/>
            <person name="Thomas B.C."/>
            <person name="Malmstrom R."/>
            <person name="Stieglmeier M."/>
            <person name="Klingl A."/>
            <person name="Woyke T."/>
            <person name="Ryan C.M."/>
            <person name="Banfield J.F."/>
        </authorList>
    </citation>
    <scope>NUCLEOTIDE SEQUENCE [LARGE SCALE GENOMIC DNA]</scope>
</reference>
<dbReference type="Proteomes" id="UP000229631">
    <property type="component" value="Unassembled WGS sequence"/>
</dbReference>
<protein>
    <submittedName>
        <fullName evidence="2">Metallopeptidase</fullName>
    </submittedName>
</protein>
<dbReference type="AlphaFoldDB" id="A0A2M7BBQ3"/>
<evidence type="ECO:0000313" key="2">
    <source>
        <dbReference type="EMBL" id="PIV00528.1"/>
    </source>
</evidence>
<sequence>MQFDLAPDISSELKRIVVSLELNYIKPENIVSFRSYGSTSRAIARIWSLPRIWQIALKKDAHYCIEVISERFDRMSQKDKEKVLIHELLHIPKNFSGALLPHRQRTKRIDQKTVDAWHHKLISNI</sequence>
<dbReference type="InterPro" id="IPR043998">
    <property type="entry name" value="Put_Metallopep"/>
</dbReference>
<dbReference type="EMBL" id="PEVC01000051">
    <property type="protein sequence ID" value="PIV00528.1"/>
    <property type="molecule type" value="Genomic_DNA"/>
</dbReference>
<proteinExistence type="predicted"/>
<accession>A0A2M7BBQ3</accession>
<gene>
    <name evidence="2" type="ORF">COS54_02945</name>
</gene>
<dbReference type="Pfam" id="PF18894">
    <property type="entry name" value="PhageMetallopep"/>
    <property type="match status" value="1"/>
</dbReference>
<organism evidence="2 3">
    <name type="scientific">Candidatus Shapirobacteria bacterium CG03_land_8_20_14_0_80_39_12</name>
    <dbReference type="NCBI Taxonomy" id="1974879"/>
    <lineage>
        <taxon>Bacteria</taxon>
        <taxon>Candidatus Shapironibacteriota</taxon>
    </lineage>
</organism>
<evidence type="ECO:0000313" key="3">
    <source>
        <dbReference type="Proteomes" id="UP000229631"/>
    </source>
</evidence>
<feature type="domain" description="Putative phage metallopeptidase" evidence="1">
    <location>
        <begin position="5"/>
        <end position="104"/>
    </location>
</feature>